<dbReference type="RefSeq" id="XP_062720370.1">
    <property type="nucleotide sequence ID" value="XM_062863134.1"/>
</dbReference>
<dbReference type="InterPro" id="IPR055936">
    <property type="entry name" value="DUF7514"/>
</dbReference>
<evidence type="ECO:0000259" key="2">
    <source>
        <dbReference type="Pfam" id="PF24355"/>
    </source>
</evidence>
<dbReference type="PANTHER" id="PTHR39611:SF1">
    <property type="entry name" value="HYDROXYPROLINE-RICH GLYCOPROTEIN DZ-HRGP"/>
    <property type="match status" value="1"/>
</dbReference>
<dbReference type="GeneID" id="87881963"/>
<dbReference type="PANTHER" id="PTHR39611">
    <property type="entry name" value="HYDROXYPROLINE-RICH GLYCOPROTEIN DZ-HRGP-RELATED"/>
    <property type="match status" value="1"/>
</dbReference>
<dbReference type="Proteomes" id="UP001273166">
    <property type="component" value="Unassembled WGS sequence"/>
</dbReference>
<feature type="compositionally biased region" description="Pro residues" evidence="1">
    <location>
        <begin position="15"/>
        <end position="28"/>
    </location>
</feature>
<feature type="region of interest" description="Disordered" evidence="1">
    <location>
        <begin position="143"/>
        <end position="201"/>
    </location>
</feature>
<evidence type="ECO:0000313" key="3">
    <source>
        <dbReference type="EMBL" id="KAK3304590.1"/>
    </source>
</evidence>
<feature type="compositionally biased region" description="Pro residues" evidence="1">
    <location>
        <begin position="177"/>
        <end position="195"/>
    </location>
</feature>
<reference evidence="3" key="1">
    <citation type="journal article" date="2023" name="Mol. Phylogenet. Evol.">
        <title>Genome-scale phylogeny and comparative genomics of the fungal order Sordariales.</title>
        <authorList>
            <person name="Hensen N."/>
            <person name="Bonometti L."/>
            <person name="Westerberg I."/>
            <person name="Brannstrom I.O."/>
            <person name="Guillou S."/>
            <person name="Cros-Aarteil S."/>
            <person name="Calhoun S."/>
            <person name="Haridas S."/>
            <person name="Kuo A."/>
            <person name="Mondo S."/>
            <person name="Pangilinan J."/>
            <person name="Riley R."/>
            <person name="LaButti K."/>
            <person name="Andreopoulos B."/>
            <person name="Lipzen A."/>
            <person name="Chen C."/>
            <person name="Yan M."/>
            <person name="Daum C."/>
            <person name="Ng V."/>
            <person name="Clum A."/>
            <person name="Steindorff A."/>
            <person name="Ohm R.A."/>
            <person name="Martin F."/>
            <person name="Silar P."/>
            <person name="Natvig D.O."/>
            <person name="Lalanne C."/>
            <person name="Gautier V."/>
            <person name="Ament-Velasquez S.L."/>
            <person name="Kruys A."/>
            <person name="Hutchinson M.I."/>
            <person name="Powell A.J."/>
            <person name="Barry K."/>
            <person name="Miller A.N."/>
            <person name="Grigoriev I.V."/>
            <person name="Debuchy R."/>
            <person name="Gladieux P."/>
            <person name="Hiltunen Thoren M."/>
            <person name="Johannesson H."/>
        </authorList>
    </citation>
    <scope>NUCLEOTIDE SEQUENCE</scope>
    <source>
        <strain evidence="3">CBS 333.67</strain>
    </source>
</reference>
<gene>
    <name evidence="3" type="ORF">B0T15DRAFT_247815</name>
</gene>
<feature type="compositionally biased region" description="Pro residues" evidence="1">
    <location>
        <begin position="39"/>
        <end position="48"/>
    </location>
</feature>
<dbReference type="Pfam" id="PF24355">
    <property type="entry name" value="DUF7514"/>
    <property type="match status" value="1"/>
</dbReference>
<reference evidence="3" key="2">
    <citation type="submission" date="2023-06" db="EMBL/GenBank/DDBJ databases">
        <authorList>
            <consortium name="Lawrence Berkeley National Laboratory"/>
            <person name="Mondo S.J."/>
            <person name="Hensen N."/>
            <person name="Bonometti L."/>
            <person name="Westerberg I."/>
            <person name="Brannstrom I.O."/>
            <person name="Guillou S."/>
            <person name="Cros-Aarteil S."/>
            <person name="Calhoun S."/>
            <person name="Haridas S."/>
            <person name="Kuo A."/>
            <person name="Pangilinan J."/>
            <person name="Riley R."/>
            <person name="Labutti K."/>
            <person name="Andreopoulos B."/>
            <person name="Lipzen A."/>
            <person name="Chen C."/>
            <person name="Yanf M."/>
            <person name="Daum C."/>
            <person name="Ng V."/>
            <person name="Clum A."/>
            <person name="Steindorff A."/>
            <person name="Ohm R."/>
            <person name="Martin F."/>
            <person name="Silar P."/>
            <person name="Natvig D."/>
            <person name="Lalanne C."/>
            <person name="Gautier V."/>
            <person name="Ament-Velasquez S.L."/>
            <person name="Kruys A."/>
            <person name="Hutchinson M.I."/>
            <person name="Powell A.J."/>
            <person name="Barry K."/>
            <person name="Miller A.N."/>
            <person name="Grigoriev I.V."/>
            <person name="Debuchy R."/>
            <person name="Gladieux P."/>
            <person name="Thoren M.H."/>
            <person name="Johannesson H."/>
        </authorList>
    </citation>
    <scope>NUCLEOTIDE SEQUENCE</scope>
    <source>
        <strain evidence="3">CBS 333.67</strain>
    </source>
</reference>
<feature type="compositionally biased region" description="Polar residues" evidence="1">
    <location>
        <begin position="97"/>
        <end position="114"/>
    </location>
</feature>
<dbReference type="AlphaFoldDB" id="A0AAJ0GRJ8"/>
<sequence>MASQLPKWAGTGWQGPPPPTPPPPPAVPPAFSGNGRPFAFPPPPPPPGHGADDDEVTDIQESCSEDESYDESEGETEDDHDPKIIPYVARPKEFATAPTTINGQVQGPTGSSGPPNLKLPGQVPSMDMRTEIRKMIKEELGNIQSPTAPAGHDSGPGPAHRPPRMPEPNMPSSARPQSPPPGVHWSNPVPPPPVGTAPGLAKEASVIDQKWGILFDRDGLPTKRWQQVLKGIGSYLMDEFMPQKTLVVTPAKMAGFYSHHRLETEVFPFPDIFRAPPSRLAELYQQLSCEYYLVPAEPKARPTLPGLTLAGWTQWTTLAVRAYPNEEAERLAKAVAALPINAESLLDGKPERLPKQIPRRLMPERPDRAARLLLDGALKSHLGSPDSSARRTVPVSVSTTTTSSSRPSSPRSRYRPPSSSSPPPRSAQQTRGDDYHDPRRRSDRDRERQKERSYRDNDGSSRKIYESNGSIRRDPPLPPPPPPMARRRTSSPLPPVHHRHSVAVEAPYVLQRSSSDLGGIRTRRLSSGSWERDRERERERDKDRQREKEHGHDRNRDRDRDRDRERDSSNRERRDRDREPTKGRIAGRERDSDHSSRRGNDRDRDRARERRSASVAAVRASERRDGGSAGRKKVPVVVRDDRQTSSSRRLTWGDFLSARY</sequence>
<feature type="domain" description="DUF7514" evidence="2">
    <location>
        <begin position="213"/>
        <end position="376"/>
    </location>
</feature>
<evidence type="ECO:0000256" key="1">
    <source>
        <dbReference type="SAM" id="MobiDB-lite"/>
    </source>
</evidence>
<feature type="region of interest" description="Disordered" evidence="1">
    <location>
        <begin position="1"/>
        <end position="123"/>
    </location>
</feature>
<feature type="compositionally biased region" description="Low complexity" evidence="1">
    <location>
        <begin position="390"/>
        <end position="418"/>
    </location>
</feature>
<proteinExistence type="predicted"/>
<protein>
    <recommendedName>
        <fullName evidence="2">DUF7514 domain-containing protein</fullName>
    </recommendedName>
</protein>
<feature type="compositionally biased region" description="Basic and acidic residues" evidence="1">
    <location>
        <begin position="530"/>
        <end position="612"/>
    </location>
</feature>
<dbReference type="EMBL" id="JAUDZG010000005">
    <property type="protein sequence ID" value="KAK3304590.1"/>
    <property type="molecule type" value="Genomic_DNA"/>
</dbReference>
<name>A0AAJ0GRJ8_9PEZI</name>
<accession>A0AAJ0GRJ8</accession>
<comment type="caution">
    <text evidence="3">The sequence shown here is derived from an EMBL/GenBank/DDBJ whole genome shotgun (WGS) entry which is preliminary data.</text>
</comment>
<feature type="compositionally biased region" description="Basic and acidic residues" evidence="1">
    <location>
        <begin position="431"/>
        <end position="475"/>
    </location>
</feature>
<evidence type="ECO:0000313" key="4">
    <source>
        <dbReference type="Proteomes" id="UP001273166"/>
    </source>
</evidence>
<keyword evidence="4" id="KW-1185">Reference proteome</keyword>
<feature type="compositionally biased region" description="Acidic residues" evidence="1">
    <location>
        <begin position="52"/>
        <end position="79"/>
    </location>
</feature>
<feature type="region of interest" description="Disordered" evidence="1">
    <location>
        <begin position="380"/>
        <end position="660"/>
    </location>
</feature>
<organism evidence="3 4">
    <name type="scientific">Chaetomium strumarium</name>
    <dbReference type="NCBI Taxonomy" id="1170767"/>
    <lineage>
        <taxon>Eukaryota</taxon>
        <taxon>Fungi</taxon>
        <taxon>Dikarya</taxon>
        <taxon>Ascomycota</taxon>
        <taxon>Pezizomycotina</taxon>
        <taxon>Sordariomycetes</taxon>
        <taxon>Sordariomycetidae</taxon>
        <taxon>Sordariales</taxon>
        <taxon>Chaetomiaceae</taxon>
        <taxon>Chaetomium</taxon>
    </lineage>
</organism>